<organism evidence="2 3">
    <name type="scientific">Claviceps humidiphila</name>
    <dbReference type="NCBI Taxonomy" id="1294629"/>
    <lineage>
        <taxon>Eukaryota</taxon>
        <taxon>Fungi</taxon>
        <taxon>Dikarya</taxon>
        <taxon>Ascomycota</taxon>
        <taxon>Pezizomycotina</taxon>
        <taxon>Sordariomycetes</taxon>
        <taxon>Hypocreomycetidae</taxon>
        <taxon>Hypocreales</taxon>
        <taxon>Clavicipitaceae</taxon>
        <taxon>Claviceps</taxon>
    </lineage>
</organism>
<evidence type="ECO:0000313" key="2">
    <source>
        <dbReference type="EMBL" id="KAG6105546.1"/>
    </source>
</evidence>
<gene>
    <name evidence="2" type="ORF">E4U13_007835</name>
</gene>
<feature type="compositionally biased region" description="Basic and acidic residues" evidence="1">
    <location>
        <begin position="69"/>
        <end position="81"/>
    </location>
</feature>
<accession>A0A9P7PU00</accession>
<feature type="region of interest" description="Disordered" evidence="1">
    <location>
        <begin position="1"/>
        <end position="22"/>
    </location>
</feature>
<comment type="caution">
    <text evidence="2">The sequence shown here is derived from an EMBL/GenBank/DDBJ whole genome shotgun (WGS) entry which is preliminary data.</text>
</comment>
<keyword evidence="3" id="KW-1185">Reference proteome</keyword>
<evidence type="ECO:0000313" key="3">
    <source>
        <dbReference type="Proteomes" id="UP000732380"/>
    </source>
</evidence>
<dbReference type="Proteomes" id="UP000732380">
    <property type="component" value="Unassembled WGS sequence"/>
</dbReference>
<feature type="region of interest" description="Disordered" evidence="1">
    <location>
        <begin position="52"/>
        <end position="97"/>
    </location>
</feature>
<evidence type="ECO:0000256" key="1">
    <source>
        <dbReference type="SAM" id="MobiDB-lite"/>
    </source>
</evidence>
<dbReference type="AlphaFoldDB" id="A0A9P7PU00"/>
<name>A0A9P7PU00_9HYPO</name>
<proteinExistence type="predicted"/>
<reference evidence="2 3" key="1">
    <citation type="journal article" date="2020" name="bioRxiv">
        <title>Whole genome comparisons of ergot fungi reveals the divergence and evolution of species within the genus Claviceps are the result of varying mechanisms driving genome evolution and host range expansion.</title>
        <authorList>
            <person name="Wyka S.A."/>
            <person name="Mondo S.J."/>
            <person name="Liu M."/>
            <person name="Dettman J."/>
            <person name="Nalam V."/>
            <person name="Broders K.D."/>
        </authorList>
    </citation>
    <scope>NUCLEOTIDE SEQUENCE [LARGE SCALE GENOMIC DNA]</scope>
    <source>
        <strain evidence="2 3">LM576</strain>
    </source>
</reference>
<dbReference type="EMBL" id="SRQM01000816">
    <property type="protein sequence ID" value="KAG6105546.1"/>
    <property type="molecule type" value="Genomic_DNA"/>
</dbReference>
<sequence length="307" mass="34541">MAGTRATPASDAGSSGQLGTASDDFRARAEAIHAQADLLEAENRIARAALKARRRLEVERQTDPAGLRRSNDHDESKRDEAPLGPQRGSSPADSETFVGENLPQNVIALSNELPGVAAQDIDDIRTGKFDFLNLIRLHPSRGQRPDISGGTIVKDYLAPLVFIHCLQRYTWIYGKFHRKKHPEVISAQLEFVIFIIHQAETFPWDKCLRYAMDRLNLIRVSNIHDAKLWEDSPLNWIHQYFSYVPPPPPPVTQKRQRTNTSDASGDSSAICYRYNTRRGCPPGNCRRRHVCLGCESAKHIDPNCPRQ</sequence>
<protein>
    <submittedName>
        <fullName evidence="2">Uncharacterized protein</fullName>
    </submittedName>
</protein>